<dbReference type="EMBL" id="FONN01000001">
    <property type="protein sequence ID" value="SFE20039.1"/>
    <property type="molecule type" value="Genomic_DNA"/>
</dbReference>
<gene>
    <name evidence="4" type="ORF">SAMN04487969_101606</name>
</gene>
<dbReference type="PROSITE" id="PS51257">
    <property type="entry name" value="PROKAR_LIPOPROTEIN"/>
    <property type="match status" value="1"/>
</dbReference>
<keyword evidence="2" id="KW-0812">Transmembrane</keyword>
<evidence type="ECO:0000256" key="3">
    <source>
        <dbReference type="SAM" id="SignalP"/>
    </source>
</evidence>
<sequence>MKKWLILSLLLLWLLPSQVSALSCAQMRTPAEAFDWYDGIVIAKVNERYKTIFANDNKLVLTVSTSYKGIEARTLSVSEDPTWGALNGPSEEGVEYLFFLKEKDGKWEHPLCAPSMTTPVSKEMAAFLKDKELDLKAQESVAKQQTTPVSEGTPHNNSEQSDSGVLGSWLIVALALLVLVIAVGVVDYRRYGRRNK</sequence>
<accession>A0A1I1YKW3</accession>
<dbReference type="AlphaFoldDB" id="A0A1I1YKW3"/>
<keyword evidence="5" id="KW-1185">Reference proteome</keyword>
<evidence type="ECO:0000313" key="4">
    <source>
        <dbReference type="EMBL" id="SFE20039.1"/>
    </source>
</evidence>
<evidence type="ECO:0008006" key="6">
    <source>
        <dbReference type="Google" id="ProtNLM"/>
    </source>
</evidence>
<organism evidence="4 5">
    <name type="scientific">Paenibacillus algorifonticola</name>
    <dbReference type="NCBI Taxonomy" id="684063"/>
    <lineage>
        <taxon>Bacteria</taxon>
        <taxon>Bacillati</taxon>
        <taxon>Bacillota</taxon>
        <taxon>Bacilli</taxon>
        <taxon>Bacillales</taxon>
        <taxon>Paenibacillaceae</taxon>
        <taxon>Paenibacillus</taxon>
    </lineage>
</organism>
<name>A0A1I1YKW3_9BACL</name>
<protein>
    <recommendedName>
        <fullName evidence="6">Tissue inhibitor of metalloproteinase</fullName>
    </recommendedName>
</protein>
<evidence type="ECO:0000313" key="5">
    <source>
        <dbReference type="Proteomes" id="UP000183410"/>
    </source>
</evidence>
<feature type="region of interest" description="Disordered" evidence="1">
    <location>
        <begin position="139"/>
        <end position="161"/>
    </location>
</feature>
<keyword evidence="2" id="KW-1133">Transmembrane helix</keyword>
<feature type="signal peptide" evidence="3">
    <location>
        <begin position="1"/>
        <end position="21"/>
    </location>
</feature>
<dbReference type="Proteomes" id="UP000183410">
    <property type="component" value="Unassembled WGS sequence"/>
</dbReference>
<feature type="chain" id="PRO_5010245923" description="Tissue inhibitor of metalloproteinase" evidence="3">
    <location>
        <begin position="22"/>
        <end position="196"/>
    </location>
</feature>
<dbReference type="RefSeq" id="WP_046233203.1">
    <property type="nucleotide sequence ID" value="NZ_FONN01000001.1"/>
</dbReference>
<dbReference type="OrthoDB" id="2428517at2"/>
<evidence type="ECO:0000256" key="2">
    <source>
        <dbReference type="SAM" id="Phobius"/>
    </source>
</evidence>
<keyword evidence="2" id="KW-0472">Membrane</keyword>
<feature type="compositionally biased region" description="Polar residues" evidence="1">
    <location>
        <begin position="141"/>
        <end position="161"/>
    </location>
</feature>
<proteinExistence type="predicted"/>
<evidence type="ECO:0000256" key="1">
    <source>
        <dbReference type="SAM" id="MobiDB-lite"/>
    </source>
</evidence>
<feature type="transmembrane region" description="Helical" evidence="2">
    <location>
        <begin position="166"/>
        <end position="186"/>
    </location>
</feature>
<keyword evidence="3" id="KW-0732">Signal</keyword>
<reference evidence="5" key="1">
    <citation type="submission" date="2016-10" db="EMBL/GenBank/DDBJ databases">
        <authorList>
            <person name="Varghese N."/>
            <person name="Submissions S."/>
        </authorList>
    </citation>
    <scope>NUCLEOTIDE SEQUENCE [LARGE SCALE GENOMIC DNA]</scope>
    <source>
        <strain evidence="5">CGMCC 1.10223</strain>
    </source>
</reference>